<comment type="subcellular location">
    <subcellularLocation>
        <location evidence="1">Cell membrane</location>
        <topology evidence="1">Multi-pass membrane protein</topology>
    </subcellularLocation>
</comment>
<keyword evidence="11" id="KW-1185">Reference proteome</keyword>
<keyword evidence="3" id="KW-0813">Transport</keyword>
<feature type="transmembrane region" description="Helical" evidence="9">
    <location>
        <begin position="556"/>
        <end position="575"/>
    </location>
</feature>
<evidence type="ECO:0000256" key="4">
    <source>
        <dbReference type="ARBA" id="ARBA00022475"/>
    </source>
</evidence>
<protein>
    <recommendedName>
        <fullName evidence="12">Magnesium transporter</fullName>
    </recommendedName>
</protein>
<dbReference type="Gene3D" id="1.20.58.340">
    <property type="entry name" value="Magnesium transport protein CorA, transmembrane region"/>
    <property type="match status" value="2"/>
</dbReference>
<evidence type="ECO:0000256" key="9">
    <source>
        <dbReference type="SAM" id="Phobius"/>
    </source>
</evidence>
<dbReference type="STRING" id="685588.A0A067TRH6"/>
<evidence type="ECO:0000256" key="1">
    <source>
        <dbReference type="ARBA" id="ARBA00004651"/>
    </source>
</evidence>
<dbReference type="InterPro" id="IPR002523">
    <property type="entry name" value="MgTranspt_CorA/ZnTranspt_ZntB"/>
</dbReference>
<keyword evidence="7 9" id="KW-0472">Membrane</keyword>
<feature type="transmembrane region" description="Helical" evidence="9">
    <location>
        <begin position="590"/>
        <end position="611"/>
    </location>
</feature>
<dbReference type="Proteomes" id="UP000027222">
    <property type="component" value="Unassembled WGS sequence"/>
</dbReference>
<organism evidence="10 11">
    <name type="scientific">Galerina marginata (strain CBS 339.88)</name>
    <dbReference type="NCBI Taxonomy" id="685588"/>
    <lineage>
        <taxon>Eukaryota</taxon>
        <taxon>Fungi</taxon>
        <taxon>Dikarya</taxon>
        <taxon>Basidiomycota</taxon>
        <taxon>Agaricomycotina</taxon>
        <taxon>Agaricomycetes</taxon>
        <taxon>Agaricomycetidae</taxon>
        <taxon>Agaricales</taxon>
        <taxon>Agaricineae</taxon>
        <taxon>Strophariaceae</taxon>
        <taxon>Galerina</taxon>
    </lineage>
</organism>
<keyword evidence="4" id="KW-1003">Cell membrane</keyword>
<feature type="region of interest" description="Disordered" evidence="8">
    <location>
        <begin position="246"/>
        <end position="308"/>
    </location>
</feature>
<evidence type="ECO:0000256" key="3">
    <source>
        <dbReference type="ARBA" id="ARBA00022448"/>
    </source>
</evidence>
<proteinExistence type="inferred from homology"/>
<feature type="region of interest" description="Disordered" evidence="8">
    <location>
        <begin position="52"/>
        <end position="80"/>
    </location>
</feature>
<evidence type="ECO:0000256" key="6">
    <source>
        <dbReference type="ARBA" id="ARBA00022989"/>
    </source>
</evidence>
<dbReference type="PANTHER" id="PTHR46494:SF1">
    <property type="entry name" value="CORA FAMILY METAL ION TRANSPORTER (EUROFUNG)"/>
    <property type="match status" value="1"/>
</dbReference>
<accession>A0A067TRH6</accession>
<evidence type="ECO:0000313" key="10">
    <source>
        <dbReference type="EMBL" id="KDR85830.1"/>
    </source>
</evidence>
<dbReference type="PANTHER" id="PTHR46494">
    <property type="entry name" value="CORA FAMILY METAL ION TRANSPORTER (EUROFUNG)"/>
    <property type="match status" value="1"/>
</dbReference>
<evidence type="ECO:0000256" key="7">
    <source>
        <dbReference type="ARBA" id="ARBA00023136"/>
    </source>
</evidence>
<evidence type="ECO:0000256" key="2">
    <source>
        <dbReference type="ARBA" id="ARBA00009765"/>
    </source>
</evidence>
<evidence type="ECO:0000256" key="8">
    <source>
        <dbReference type="SAM" id="MobiDB-lite"/>
    </source>
</evidence>
<reference evidence="11" key="1">
    <citation type="journal article" date="2014" name="Proc. Natl. Acad. Sci. U.S.A.">
        <title>Extensive sampling of basidiomycete genomes demonstrates inadequacy of the white-rot/brown-rot paradigm for wood decay fungi.</title>
        <authorList>
            <person name="Riley R."/>
            <person name="Salamov A.A."/>
            <person name="Brown D.W."/>
            <person name="Nagy L.G."/>
            <person name="Floudas D."/>
            <person name="Held B.W."/>
            <person name="Levasseur A."/>
            <person name="Lombard V."/>
            <person name="Morin E."/>
            <person name="Otillar R."/>
            <person name="Lindquist E.A."/>
            <person name="Sun H."/>
            <person name="LaButti K.M."/>
            <person name="Schmutz J."/>
            <person name="Jabbour D."/>
            <person name="Luo H."/>
            <person name="Baker S.E."/>
            <person name="Pisabarro A.G."/>
            <person name="Walton J.D."/>
            <person name="Blanchette R.A."/>
            <person name="Henrissat B."/>
            <person name="Martin F."/>
            <person name="Cullen D."/>
            <person name="Hibbett D.S."/>
            <person name="Grigoriev I.V."/>
        </authorList>
    </citation>
    <scope>NUCLEOTIDE SEQUENCE [LARGE SCALE GENOMIC DNA]</scope>
    <source>
        <strain evidence="11">CBS 339.88</strain>
    </source>
</reference>
<gene>
    <name evidence="10" type="ORF">GALMADRAFT_51400</name>
</gene>
<dbReference type="InterPro" id="IPR045861">
    <property type="entry name" value="CorA_cytoplasmic_dom"/>
</dbReference>
<sequence length="654" mass="73428">MPRENSLSDSEGRSLTPDPEDEVIVPASPTYSQQPRELPAHHHVDLGRITSRASKAQSKKSLHSKVARANPQSPLAQPSTWATLPPADRFRSAVRKVMSMRRGLTTLGNMVGRVGAEPGVDPHRPEVDAAYSHIHEDCEIEIMDYSAVRNTSRNMNNAQFVEFMNVDSEGLPPRDPWVKVRWINIGGISWDVIKALSIKYNLHPLALEDVFHGHSRNRSKADYYTRHLFLRVLCHELADEHQPFEHSYTNAPRSDSPEPIDPPYPDGEEGEKLAESETTKFGSGPNSGAGTLIQRRGRSPILPTNRGDIKAAYTNGTARSPAGTNLSAMMAKETARKAAHVNMKMDEAAINALKEGSRVNVRVSPMFFFLFRDGTVISIRPAPNLSFTAPISFRLRSRDTVLRKSADPSLLLHALLDLIVDKAVQVIDEYHAHIHKFERDILLRPKMGVVRQLHILSGDLILHKRTLDPIKTLIYGLRRYDIDRCAALVDTSDPANKDVKIVGFMSHKAKIYLADVFDHMEYILTSLDMFAGISENLINYSFNVASYEMNDVMRRLTIATIICLPLTLLTGYFGMNFTPMWSVNHNSDLLFWKIALPIMVVIIPLALWGDLSKIWHYIQKKSVTKKALKVCHGNSSEISQNLNLNLSRNSKNDT</sequence>
<dbReference type="GO" id="GO:0050897">
    <property type="term" value="F:cobalt ion binding"/>
    <property type="evidence" value="ECO:0007669"/>
    <property type="project" value="TreeGrafter"/>
</dbReference>
<comment type="similarity">
    <text evidence="2">Belongs to the CorA metal ion transporter (MIT) (TC 1.A.35) family.</text>
</comment>
<dbReference type="InterPro" id="IPR045863">
    <property type="entry name" value="CorA_TM1_TM2"/>
</dbReference>
<evidence type="ECO:0000313" key="11">
    <source>
        <dbReference type="Proteomes" id="UP000027222"/>
    </source>
</evidence>
<dbReference type="GO" id="GO:0005886">
    <property type="term" value="C:plasma membrane"/>
    <property type="evidence" value="ECO:0007669"/>
    <property type="project" value="UniProtKB-SubCell"/>
</dbReference>
<feature type="compositionally biased region" description="Polar residues" evidence="8">
    <location>
        <begin position="70"/>
        <end position="80"/>
    </location>
</feature>
<dbReference type="EMBL" id="KL142367">
    <property type="protein sequence ID" value="KDR85830.1"/>
    <property type="molecule type" value="Genomic_DNA"/>
</dbReference>
<dbReference type="SUPFAM" id="SSF144083">
    <property type="entry name" value="Magnesium transport protein CorA, transmembrane region"/>
    <property type="match status" value="1"/>
</dbReference>
<dbReference type="HOGENOM" id="CLU_015119_1_0_1"/>
<dbReference type="GO" id="GO:0015087">
    <property type="term" value="F:cobalt ion transmembrane transporter activity"/>
    <property type="evidence" value="ECO:0007669"/>
    <property type="project" value="TreeGrafter"/>
</dbReference>
<name>A0A067TRH6_GALM3</name>
<feature type="compositionally biased region" description="Basic residues" evidence="8">
    <location>
        <begin position="57"/>
        <end position="66"/>
    </location>
</feature>
<dbReference type="OrthoDB" id="165352at2759"/>
<dbReference type="GO" id="GO:0000287">
    <property type="term" value="F:magnesium ion binding"/>
    <property type="evidence" value="ECO:0007669"/>
    <property type="project" value="TreeGrafter"/>
</dbReference>
<feature type="region of interest" description="Disordered" evidence="8">
    <location>
        <begin position="1"/>
        <end position="39"/>
    </location>
</feature>
<keyword evidence="6 9" id="KW-1133">Transmembrane helix</keyword>
<dbReference type="SUPFAM" id="SSF143865">
    <property type="entry name" value="CorA soluble domain-like"/>
    <property type="match status" value="1"/>
</dbReference>
<feature type="compositionally biased region" description="Polar residues" evidence="8">
    <location>
        <begin position="279"/>
        <end position="289"/>
    </location>
</feature>
<evidence type="ECO:0008006" key="12">
    <source>
        <dbReference type="Google" id="ProtNLM"/>
    </source>
</evidence>
<keyword evidence="5 9" id="KW-0812">Transmembrane</keyword>
<evidence type="ECO:0000256" key="5">
    <source>
        <dbReference type="ARBA" id="ARBA00022692"/>
    </source>
</evidence>
<dbReference type="AlphaFoldDB" id="A0A067TRH6"/>
<dbReference type="GO" id="GO:0015095">
    <property type="term" value="F:magnesium ion transmembrane transporter activity"/>
    <property type="evidence" value="ECO:0007669"/>
    <property type="project" value="TreeGrafter"/>
</dbReference>
<dbReference type="Gene3D" id="3.30.460.20">
    <property type="entry name" value="CorA soluble domain-like"/>
    <property type="match status" value="1"/>
</dbReference>
<dbReference type="Pfam" id="PF01544">
    <property type="entry name" value="CorA"/>
    <property type="match status" value="1"/>
</dbReference>